<dbReference type="InterPro" id="IPR024983">
    <property type="entry name" value="CHAT_dom"/>
</dbReference>
<dbReference type="RefSeq" id="WP_072912307.1">
    <property type="nucleotide sequence ID" value="NZ_FRDM01000001.1"/>
</dbReference>
<gene>
    <name evidence="3" type="ORF">SAMN05660350_00424</name>
</gene>
<feature type="compositionally biased region" description="Basic and acidic residues" evidence="1">
    <location>
        <begin position="42"/>
        <end position="55"/>
    </location>
</feature>
<feature type="domain" description="CHAT" evidence="2">
    <location>
        <begin position="171"/>
        <end position="334"/>
    </location>
</feature>
<organism evidence="3 4">
    <name type="scientific">Geodermatophilus obscurus</name>
    <dbReference type="NCBI Taxonomy" id="1861"/>
    <lineage>
        <taxon>Bacteria</taxon>
        <taxon>Bacillati</taxon>
        <taxon>Actinomycetota</taxon>
        <taxon>Actinomycetes</taxon>
        <taxon>Geodermatophilales</taxon>
        <taxon>Geodermatophilaceae</taxon>
        <taxon>Geodermatophilus</taxon>
    </lineage>
</organism>
<feature type="region of interest" description="Disordered" evidence="1">
    <location>
        <begin position="32"/>
        <end position="69"/>
    </location>
</feature>
<evidence type="ECO:0000259" key="2">
    <source>
        <dbReference type="Pfam" id="PF12770"/>
    </source>
</evidence>
<dbReference type="EMBL" id="FRDM01000001">
    <property type="protein sequence ID" value="SHN52761.1"/>
    <property type="molecule type" value="Genomic_DNA"/>
</dbReference>
<reference evidence="3 4" key="1">
    <citation type="submission" date="2016-12" db="EMBL/GenBank/DDBJ databases">
        <authorList>
            <person name="Song W.-J."/>
            <person name="Kurnit D.M."/>
        </authorList>
    </citation>
    <scope>NUCLEOTIDE SEQUENCE [LARGE SCALE GENOMIC DNA]</scope>
    <source>
        <strain evidence="3 4">DSM 43162</strain>
    </source>
</reference>
<dbReference type="Proteomes" id="UP000184428">
    <property type="component" value="Unassembled WGS sequence"/>
</dbReference>
<feature type="compositionally biased region" description="Basic and acidic residues" evidence="1">
    <location>
        <begin position="90"/>
        <end position="126"/>
    </location>
</feature>
<evidence type="ECO:0000313" key="4">
    <source>
        <dbReference type="Proteomes" id="UP000184428"/>
    </source>
</evidence>
<protein>
    <submittedName>
        <fullName evidence="3">CHAT domain-containing protein</fullName>
    </submittedName>
</protein>
<dbReference type="OrthoDB" id="8253226at2"/>
<dbReference type="AlphaFoldDB" id="A0A1M7S2N7"/>
<dbReference type="InterPro" id="IPR029030">
    <property type="entry name" value="Caspase-like_dom_sf"/>
</dbReference>
<feature type="region of interest" description="Disordered" evidence="1">
    <location>
        <begin position="84"/>
        <end position="126"/>
    </location>
</feature>
<evidence type="ECO:0000313" key="3">
    <source>
        <dbReference type="EMBL" id="SHN52761.1"/>
    </source>
</evidence>
<dbReference type="SUPFAM" id="SSF52129">
    <property type="entry name" value="Caspase-like"/>
    <property type="match status" value="1"/>
</dbReference>
<sequence length="463" mass="50291">MARSDTLRSDITRLETTEAGLRRDLARQEDAAVKARAAATKKRQDAERTRSESTRRTALRSAAEQDKKLVAAEKSIGEIKTKLAANSKAQTDKRRSLTAAERSERQAADRDEQRRRREEKAHAREVGRLSRPTVRYVEVRAPEPEPLRVLYLTANPEAEDSTTVRPDGSITTISRYLRLDREVREVQQTLRGAKYRDLVTVAHRPAATAEDLIDALNDVRPHLVHFSGHGWTGGIVFDNGDLDDPQDHPVEFDLLAQVLTATSTPPQVLVLNACETLHGADLLLPAVPVVIAMADTIDDTAAIVFARRFYAAIASAQPVGIALAQAQAAMRLTTPEDADLPQVAVRDDVDPDELVLVRPPGATPSADPSLVLLQEHGLSPLAVALLRHVQNLEADESFPGVLSSAAAAAAVDATPRAVITELKRLLEDGYLAASDQAEDFDGGFDVAEPRLTTRGVAAVATRT</sequence>
<dbReference type="Pfam" id="PF12770">
    <property type="entry name" value="CHAT"/>
    <property type="match status" value="1"/>
</dbReference>
<evidence type="ECO:0000256" key="1">
    <source>
        <dbReference type="SAM" id="MobiDB-lite"/>
    </source>
</evidence>
<proteinExistence type="predicted"/>
<name>A0A1M7S2N7_9ACTN</name>
<accession>A0A1M7S2N7</accession>